<dbReference type="GO" id="GO:0016567">
    <property type="term" value="P:protein ubiquitination"/>
    <property type="evidence" value="ECO:0007669"/>
    <property type="project" value="UniProtKB-UniRule"/>
</dbReference>
<evidence type="ECO:0000256" key="1">
    <source>
        <dbReference type="ARBA" id="ARBA00000900"/>
    </source>
</evidence>
<name>A0A9Q0FC57_9ROSI</name>
<evidence type="ECO:0000256" key="3">
    <source>
        <dbReference type="ARBA" id="ARBA00004906"/>
    </source>
</evidence>
<evidence type="ECO:0000256" key="10">
    <source>
        <dbReference type="ARBA" id="ARBA00022853"/>
    </source>
</evidence>
<dbReference type="PANTHER" id="PTHR23163:SF0">
    <property type="entry name" value="E3 UBIQUITIN-PROTEIN LIGASE BRE1"/>
    <property type="match status" value="1"/>
</dbReference>
<feature type="coiled-coil region" evidence="15">
    <location>
        <begin position="605"/>
        <end position="639"/>
    </location>
</feature>
<reference evidence="18" key="2">
    <citation type="journal article" date="2023" name="Plants (Basel)">
        <title>Annotation of the Turnera subulata (Passifloraceae) Draft Genome Reveals the S-Locus Evolved after the Divergence of Turneroideae from Passifloroideae in a Stepwise Manner.</title>
        <authorList>
            <person name="Henning P.M."/>
            <person name="Roalson E.H."/>
            <person name="Mir W."/>
            <person name="McCubbin A.G."/>
            <person name="Shore J.S."/>
        </authorList>
    </citation>
    <scope>NUCLEOTIDE SEQUENCE</scope>
    <source>
        <strain evidence="18">F60SS</strain>
    </source>
</reference>
<organism evidence="18 19">
    <name type="scientific">Turnera subulata</name>
    <dbReference type="NCBI Taxonomy" id="218843"/>
    <lineage>
        <taxon>Eukaryota</taxon>
        <taxon>Viridiplantae</taxon>
        <taxon>Streptophyta</taxon>
        <taxon>Embryophyta</taxon>
        <taxon>Tracheophyta</taxon>
        <taxon>Spermatophyta</taxon>
        <taxon>Magnoliopsida</taxon>
        <taxon>eudicotyledons</taxon>
        <taxon>Gunneridae</taxon>
        <taxon>Pentapetalae</taxon>
        <taxon>rosids</taxon>
        <taxon>fabids</taxon>
        <taxon>Malpighiales</taxon>
        <taxon>Passifloraceae</taxon>
        <taxon>Turnera</taxon>
    </lineage>
</organism>
<comment type="subcellular location">
    <subcellularLocation>
        <location evidence="2 14">Nucleus</location>
    </subcellularLocation>
</comment>
<dbReference type="GO" id="GO:0033503">
    <property type="term" value="C:HULC complex"/>
    <property type="evidence" value="ECO:0007669"/>
    <property type="project" value="TreeGrafter"/>
</dbReference>
<feature type="region of interest" description="Disordered" evidence="16">
    <location>
        <begin position="1"/>
        <end position="34"/>
    </location>
</feature>
<evidence type="ECO:0000256" key="6">
    <source>
        <dbReference type="ARBA" id="ARBA00022723"/>
    </source>
</evidence>
<evidence type="ECO:0000256" key="7">
    <source>
        <dbReference type="ARBA" id="ARBA00022771"/>
    </source>
</evidence>
<evidence type="ECO:0000256" key="13">
    <source>
        <dbReference type="PROSITE-ProRule" id="PRU00175"/>
    </source>
</evidence>
<evidence type="ECO:0000256" key="12">
    <source>
        <dbReference type="ARBA" id="ARBA00023242"/>
    </source>
</evidence>
<keyword evidence="6 14" id="KW-0479">Metal-binding</keyword>
<dbReference type="PROSITE" id="PS50089">
    <property type="entry name" value="ZF_RING_2"/>
    <property type="match status" value="1"/>
</dbReference>
<evidence type="ECO:0000256" key="16">
    <source>
        <dbReference type="SAM" id="MobiDB-lite"/>
    </source>
</evidence>
<evidence type="ECO:0000256" key="11">
    <source>
        <dbReference type="ARBA" id="ARBA00023054"/>
    </source>
</evidence>
<evidence type="ECO:0000256" key="4">
    <source>
        <dbReference type="ARBA" id="ARBA00005555"/>
    </source>
</evidence>
<keyword evidence="5 14" id="KW-0808">Transferase</keyword>
<feature type="coiled-coil region" evidence="15">
    <location>
        <begin position="794"/>
        <end position="828"/>
    </location>
</feature>
<evidence type="ECO:0000256" key="2">
    <source>
        <dbReference type="ARBA" id="ARBA00004123"/>
    </source>
</evidence>
<comment type="similarity">
    <text evidence="4 14">Belongs to the BRE1 family.</text>
</comment>
<dbReference type="GO" id="GO:0006325">
    <property type="term" value="P:chromatin organization"/>
    <property type="evidence" value="ECO:0007669"/>
    <property type="project" value="UniProtKB-KW"/>
</dbReference>
<comment type="caution">
    <text evidence="18">The sequence shown here is derived from an EMBL/GenBank/DDBJ whole genome shotgun (WGS) entry which is preliminary data.</text>
</comment>
<dbReference type="PANTHER" id="PTHR23163">
    <property type="entry name" value="RING FINGER PROTEIN-RELATED"/>
    <property type="match status" value="1"/>
</dbReference>
<dbReference type="GO" id="GO:0008270">
    <property type="term" value="F:zinc ion binding"/>
    <property type="evidence" value="ECO:0007669"/>
    <property type="project" value="UniProtKB-KW"/>
</dbReference>
<keyword evidence="8 14" id="KW-0833">Ubl conjugation pathway</keyword>
<evidence type="ECO:0000259" key="17">
    <source>
        <dbReference type="PROSITE" id="PS50089"/>
    </source>
</evidence>
<dbReference type="SMART" id="SM00184">
    <property type="entry name" value="RING"/>
    <property type="match status" value="1"/>
</dbReference>
<feature type="coiled-coil region" evidence="15">
    <location>
        <begin position="277"/>
        <end position="341"/>
    </location>
</feature>
<keyword evidence="7 13" id="KW-0863">Zinc-finger</keyword>
<dbReference type="EC" id="2.3.2.27" evidence="14"/>
<dbReference type="Proteomes" id="UP001141552">
    <property type="component" value="Unassembled WGS sequence"/>
</dbReference>
<evidence type="ECO:0000313" key="18">
    <source>
        <dbReference type="EMBL" id="KAJ4827632.1"/>
    </source>
</evidence>
<feature type="coiled-coil region" evidence="15">
    <location>
        <begin position="48"/>
        <end position="75"/>
    </location>
</feature>
<dbReference type="InterPro" id="IPR001841">
    <property type="entry name" value="Znf_RING"/>
</dbReference>
<dbReference type="InterPro" id="IPR013956">
    <property type="entry name" value="E3_ubiquit_lig_Bre1"/>
</dbReference>
<keyword evidence="9 14" id="KW-0862">Zinc</keyword>
<comment type="catalytic activity">
    <reaction evidence="1 14">
        <text>S-ubiquitinyl-[E2 ubiquitin-conjugating enzyme]-L-cysteine + [acceptor protein]-L-lysine = [E2 ubiquitin-conjugating enzyme]-L-cysteine + N(6)-ubiquitinyl-[acceptor protein]-L-lysine.</text>
        <dbReference type="EC" id="2.3.2.27"/>
    </reaction>
</comment>
<dbReference type="PROSITE" id="PS00518">
    <property type="entry name" value="ZF_RING_1"/>
    <property type="match status" value="1"/>
</dbReference>
<feature type="domain" description="RING-type" evidence="17">
    <location>
        <begin position="904"/>
        <end position="943"/>
    </location>
</feature>
<dbReference type="SUPFAM" id="SSF57850">
    <property type="entry name" value="RING/U-box"/>
    <property type="match status" value="1"/>
</dbReference>
<dbReference type="CDD" id="cd16499">
    <property type="entry name" value="RING-HC_Bre1-like"/>
    <property type="match status" value="1"/>
</dbReference>
<accession>A0A9Q0FC57</accession>
<keyword evidence="12 14" id="KW-0539">Nucleus</keyword>
<dbReference type="InterPro" id="IPR013083">
    <property type="entry name" value="Znf_RING/FYVE/PHD"/>
</dbReference>
<evidence type="ECO:0000256" key="9">
    <source>
        <dbReference type="ARBA" id="ARBA00022833"/>
    </source>
</evidence>
<evidence type="ECO:0000256" key="15">
    <source>
        <dbReference type="SAM" id="Coils"/>
    </source>
</evidence>
<sequence length="956" mass="109290">MGSTGEPDRKRRHFSSIPSPTAAMAKKQPFSHASEDKKLDTAVLQFQNQKLLQKLEAQKVEYSALESKVSQLKDKLQPYDLTLKTVNKSWGSLIDDLETCSNRTREMGRKQNSRKLSIVKDEGSSPLEDAFRSRLLETGATESSCANSCPDQMEVDSETNSEKIKNIISNILAAVNDLWNIKDGLHMAVVKELPVDDVSSQNTSVELETEVKNLRSALGDLHLNHKSLAWKLQNHQDIDAKNKAELKRLKGKVFFVFNQSTKKFCSFVGVFLLEGELDTAVAELKDSNNKLATLKAERDATKGAFFPVLSLGNKHVGGDKIKDKLKDVQEMESTLKELLDQSSSRLLELRDLHDERIKILKKLSNLQNSLKNVKSISSSKPFLLVRDQLEKSKSEVAQYRALFEKLQVEKDKLFWRERELNVKNDVLDVFRRSSAFLDSRVSDLEAEIQKQTKERSMVEAKLEEASREPGRKDIISEFKSLVSSFPEEMDSMQRQLSAYKETASNIHSLRAHVQSLSSILDRKAKECESLSSRSTSQVAEIEKLRSVVQYLKESDQELKLILEMYRRESVDSRNVLEARDLEYKAWAQVQSLKSSLDEQNLELRVKTANEAEAVSQQKLAAAEAEIVDLHQKLEASKRDMSKFSDVLKSKTEENEAYISEIETIGQAYDEMQTQNQHLLQQITERDDYNIKLVLEGARARQLRDSLEMEKQTTEKEIKQAKFSVNFYGTSAARIDEQLKVCSDQVHKLVEDKTHKSVALENTHKRMLDVTRSSNQVRESLEDSLSRVERSRATLLELQIELDRERFDKRRIEEDMEVARRKMSSLRAQTEGSSIVEKLQQELREYKEIVKCSICHDRPKEVNPTIIKVFGLWLHLFLVESCVIGTSGIMSYTMQILLFVRGSDICVDDSFSHQVVITKCYHLFCNSCVQRIIESRHRKCPVCSASFGHNDVKPVYI</sequence>
<gene>
    <name evidence="18" type="ORF">Tsubulata_008249</name>
</gene>
<evidence type="ECO:0000256" key="5">
    <source>
        <dbReference type="ARBA" id="ARBA00022679"/>
    </source>
</evidence>
<dbReference type="InterPro" id="IPR017907">
    <property type="entry name" value="Znf_RING_CS"/>
</dbReference>
<reference evidence="18" key="1">
    <citation type="submission" date="2022-02" db="EMBL/GenBank/DDBJ databases">
        <authorList>
            <person name="Henning P.M."/>
            <person name="McCubbin A.G."/>
            <person name="Shore J.S."/>
        </authorList>
    </citation>
    <scope>NUCLEOTIDE SEQUENCE</scope>
    <source>
        <strain evidence="18">F60SS</strain>
        <tissue evidence="18">Leaves</tissue>
    </source>
</reference>
<evidence type="ECO:0000313" key="19">
    <source>
        <dbReference type="Proteomes" id="UP001141552"/>
    </source>
</evidence>
<evidence type="ECO:0000256" key="14">
    <source>
        <dbReference type="RuleBase" id="RU365038"/>
    </source>
</evidence>
<dbReference type="GO" id="GO:0061630">
    <property type="term" value="F:ubiquitin protein ligase activity"/>
    <property type="evidence" value="ECO:0007669"/>
    <property type="project" value="UniProtKB-EC"/>
</dbReference>
<dbReference type="InterPro" id="IPR018957">
    <property type="entry name" value="Znf_C3HC4_RING-type"/>
</dbReference>
<protein>
    <recommendedName>
        <fullName evidence="14">E3 ubiquitin protein ligase</fullName>
        <ecNumber evidence="14">2.3.2.27</ecNumber>
    </recommendedName>
</protein>
<dbReference type="GO" id="GO:0005634">
    <property type="term" value="C:nucleus"/>
    <property type="evidence" value="ECO:0007669"/>
    <property type="project" value="UniProtKB-SubCell"/>
</dbReference>
<comment type="pathway">
    <text evidence="3 14">Protein modification; protein ubiquitination.</text>
</comment>
<feature type="coiled-coil region" evidence="15">
    <location>
        <begin position="434"/>
        <end position="468"/>
    </location>
</feature>
<dbReference type="Pfam" id="PF00097">
    <property type="entry name" value="zf-C3HC4"/>
    <property type="match status" value="1"/>
</dbReference>
<keyword evidence="10 14" id="KW-0156">Chromatin regulator</keyword>
<evidence type="ECO:0000256" key="8">
    <source>
        <dbReference type="ARBA" id="ARBA00022786"/>
    </source>
</evidence>
<dbReference type="EMBL" id="JAKUCV010006380">
    <property type="protein sequence ID" value="KAJ4827632.1"/>
    <property type="molecule type" value="Genomic_DNA"/>
</dbReference>
<keyword evidence="19" id="KW-1185">Reference proteome</keyword>
<proteinExistence type="inferred from homology"/>
<dbReference type="Gene3D" id="3.30.40.10">
    <property type="entry name" value="Zinc/RING finger domain, C3HC4 (zinc finger)"/>
    <property type="match status" value="1"/>
</dbReference>
<dbReference type="OrthoDB" id="10266039at2759"/>
<keyword evidence="11 14" id="KW-0175">Coiled coil</keyword>
<dbReference type="AlphaFoldDB" id="A0A9Q0FC57"/>